<comment type="caution">
    <text evidence="2">The sequence shown here is derived from an EMBL/GenBank/DDBJ whole genome shotgun (WGS) entry which is preliminary data.</text>
</comment>
<dbReference type="EMBL" id="LJCR01002666">
    <property type="protein sequence ID" value="KPV48423.1"/>
    <property type="molecule type" value="Genomic_DNA"/>
</dbReference>
<evidence type="ECO:0000259" key="1">
    <source>
        <dbReference type="Pfam" id="PF12439"/>
    </source>
</evidence>
<gene>
    <name evidence="2" type="ORF">SE17_38155</name>
</gene>
<reference evidence="2 3" key="1">
    <citation type="submission" date="2015-09" db="EMBL/GenBank/DDBJ databases">
        <title>Draft genome sequence of Kouleothrix aurantiaca JCM 19913.</title>
        <authorList>
            <person name="Hemp J."/>
        </authorList>
    </citation>
    <scope>NUCLEOTIDE SEQUENCE [LARGE SCALE GENOMIC DNA]</scope>
    <source>
        <strain evidence="2 3">COM-B</strain>
    </source>
</reference>
<name>A0A0P9DEB5_9CHLR</name>
<accession>A0A0P9DEB5</accession>
<keyword evidence="3" id="KW-1185">Reference proteome</keyword>
<feature type="domain" description="Glycogen debranching enzyme bacterial and archaeal type N-terminal" evidence="1">
    <location>
        <begin position="26"/>
        <end position="66"/>
    </location>
</feature>
<sequence length="66" mass="6976">MAAITERPLVAFGREVCGDLLAGLRREWLVTNGLGGYASGTLAGPNTRRYHGLLVAALEPPVARTV</sequence>
<dbReference type="InterPro" id="IPR024742">
    <property type="entry name" value="Glycogen_debranch_N"/>
</dbReference>
<dbReference type="AlphaFoldDB" id="A0A0P9DEB5"/>
<evidence type="ECO:0000313" key="3">
    <source>
        <dbReference type="Proteomes" id="UP000050509"/>
    </source>
</evidence>
<proteinExistence type="predicted"/>
<dbReference type="Proteomes" id="UP000050509">
    <property type="component" value="Unassembled WGS sequence"/>
</dbReference>
<dbReference type="Pfam" id="PF12439">
    <property type="entry name" value="GDE_N"/>
    <property type="match status" value="1"/>
</dbReference>
<organism evidence="2 3">
    <name type="scientific">Kouleothrix aurantiaca</name>
    <dbReference type="NCBI Taxonomy" id="186479"/>
    <lineage>
        <taxon>Bacteria</taxon>
        <taxon>Bacillati</taxon>
        <taxon>Chloroflexota</taxon>
        <taxon>Chloroflexia</taxon>
        <taxon>Chloroflexales</taxon>
        <taxon>Roseiflexineae</taxon>
        <taxon>Roseiflexaceae</taxon>
        <taxon>Kouleothrix</taxon>
    </lineage>
</organism>
<evidence type="ECO:0000313" key="2">
    <source>
        <dbReference type="EMBL" id="KPV48423.1"/>
    </source>
</evidence>
<feature type="non-terminal residue" evidence="2">
    <location>
        <position position="66"/>
    </location>
</feature>
<protein>
    <recommendedName>
        <fullName evidence="1">Glycogen debranching enzyme bacterial and archaeal type N-terminal domain-containing protein</fullName>
    </recommendedName>
</protein>